<evidence type="ECO:0000256" key="1">
    <source>
        <dbReference type="SAM" id="MobiDB-lite"/>
    </source>
</evidence>
<comment type="caution">
    <text evidence="2">The sequence shown here is derived from an EMBL/GenBank/DDBJ whole genome shotgun (WGS) entry which is preliminary data.</text>
</comment>
<protein>
    <submittedName>
        <fullName evidence="2">Uncharacterized protein</fullName>
    </submittedName>
</protein>
<dbReference type="AlphaFoldDB" id="A0AAD7STH6"/>
<name>A0AAD7STH6_9TELE</name>
<gene>
    <name evidence="2" type="ORF">AAFF_G00273680</name>
</gene>
<feature type="compositionally biased region" description="Low complexity" evidence="1">
    <location>
        <begin position="63"/>
        <end position="73"/>
    </location>
</feature>
<dbReference type="EMBL" id="JAINUG010000038">
    <property type="protein sequence ID" value="KAJ8407511.1"/>
    <property type="molecule type" value="Genomic_DNA"/>
</dbReference>
<organism evidence="2 3">
    <name type="scientific">Aldrovandia affinis</name>
    <dbReference type="NCBI Taxonomy" id="143900"/>
    <lineage>
        <taxon>Eukaryota</taxon>
        <taxon>Metazoa</taxon>
        <taxon>Chordata</taxon>
        <taxon>Craniata</taxon>
        <taxon>Vertebrata</taxon>
        <taxon>Euteleostomi</taxon>
        <taxon>Actinopterygii</taxon>
        <taxon>Neopterygii</taxon>
        <taxon>Teleostei</taxon>
        <taxon>Notacanthiformes</taxon>
        <taxon>Halosauridae</taxon>
        <taxon>Aldrovandia</taxon>
    </lineage>
</organism>
<keyword evidence="3" id="KW-1185">Reference proteome</keyword>
<proteinExistence type="predicted"/>
<feature type="region of interest" description="Disordered" evidence="1">
    <location>
        <begin position="1"/>
        <end position="87"/>
    </location>
</feature>
<feature type="compositionally biased region" description="Polar residues" evidence="1">
    <location>
        <begin position="1"/>
        <end position="11"/>
    </location>
</feature>
<reference evidence="2" key="1">
    <citation type="journal article" date="2023" name="Science">
        <title>Genome structures resolve the early diversification of teleost fishes.</title>
        <authorList>
            <person name="Parey E."/>
            <person name="Louis A."/>
            <person name="Montfort J."/>
            <person name="Bouchez O."/>
            <person name="Roques C."/>
            <person name="Iampietro C."/>
            <person name="Lluch J."/>
            <person name="Castinel A."/>
            <person name="Donnadieu C."/>
            <person name="Desvignes T."/>
            <person name="Floi Bucao C."/>
            <person name="Jouanno E."/>
            <person name="Wen M."/>
            <person name="Mejri S."/>
            <person name="Dirks R."/>
            <person name="Jansen H."/>
            <person name="Henkel C."/>
            <person name="Chen W.J."/>
            <person name="Zahm M."/>
            <person name="Cabau C."/>
            <person name="Klopp C."/>
            <person name="Thompson A.W."/>
            <person name="Robinson-Rechavi M."/>
            <person name="Braasch I."/>
            <person name="Lecointre G."/>
            <person name="Bobe J."/>
            <person name="Postlethwait J.H."/>
            <person name="Berthelot C."/>
            <person name="Roest Crollius H."/>
            <person name="Guiguen Y."/>
        </authorList>
    </citation>
    <scope>NUCLEOTIDE SEQUENCE</scope>
    <source>
        <strain evidence="2">NC1722</strain>
    </source>
</reference>
<dbReference type="Proteomes" id="UP001221898">
    <property type="component" value="Unassembled WGS sequence"/>
</dbReference>
<accession>A0AAD7STH6</accession>
<evidence type="ECO:0000313" key="2">
    <source>
        <dbReference type="EMBL" id="KAJ8407511.1"/>
    </source>
</evidence>
<evidence type="ECO:0000313" key="3">
    <source>
        <dbReference type="Proteomes" id="UP001221898"/>
    </source>
</evidence>
<sequence length="105" mass="10881">MKNKNEASQFDSGVAALRPRSAILPSDLTGPRPQLVRNGGTRGNSCTKADPPSPPWPREGGQAASLQKAEAAAGPLGQTVGAPRGSCQMCEAHSDHQLRATPSSH</sequence>